<dbReference type="EMBL" id="SLWL01000002">
    <property type="protein sequence ID" value="TCO15265.1"/>
    <property type="molecule type" value="Genomic_DNA"/>
</dbReference>
<evidence type="ECO:0000256" key="1">
    <source>
        <dbReference type="ARBA" id="ARBA00004167"/>
    </source>
</evidence>
<evidence type="ECO:0000256" key="10">
    <source>
        <dbReference type="SAM" id="MobiDB-lite"/>
    </source>
</evidence>
<organism evidence="11 12">
    <name type="scientific">Camelimonas lactis</name>
    <dbReference type="NCBI Taxonomy" id="659006"/>
    <lineage>
        <taxon>Bacteria</taxon>
        <taxon>Pseudomonadati</taxon>
        <taxon>Pseudomonadota</taxon>
        <taxon>Alphaproteobacteria</taxon>
        <taxon>Hyphomicrobiales</taxon>
        <taxon>Chelatococcaceae</taxon>
        <taxon>Camelimonas</taxon>
    </lineage>
</organism>
<name>A0A4R2GXN8_9HYPH</name>
<accession>A0A4R2GXN8</accession>
<keyword evidence="5 9" id="KW-0653">Protein transport</keyword>
<dbReference type="Gene3D" id="1.20.5.3310">
    <property type="match status" value="1"/>
</dbReference>
<comment type="subunit">
    <text evidence="9">The Tat system comprises two distinct complexes: a TatABC complex, containing multiple copies of TatA, TatB and TatC subunits, and a separate TatA complex, containing only TatA subunits. Substrates initially bind to the TatABC complex, which probably triggers association of the separate TatA complex to form the active translocon.</text>
</comment>
<evidence type="ECO:0000313" key="11">
    <source>
        <dbReference type="EMBL" id="TCO15265.1"/>
    </source>
</evidence>
<evidence type="ECO:0000256" key="8">
    <source>
        <dbReference type="ARBA" id="ARBA00023136"/>
    </source>
</evidence>
<evidence type="ECO:0000256" key="4">
    <source>
        <dbReference type="ARBA" id="ARBA00022692"/>
    </source>
</evidence>
<keyword evidence="2 9" id="KW-0813">Transport</keyword>
<dbReference type="AlphaFoldDB" id="A0A4R2GXN8"/>
<evidence type="ECO:0000256" key="7">
    <source>
        <dbReference type="ARBA" id="ARBA00023010"/>
    </source>
</evidence>
<dbReference type="InterPro" id="IPR018448">
    <property type="entry name" value="TatB"/>
</dbReference>
<comment type="similarity">
    <text evidence="9">Belongs to the TatB family.</text>
</comment>
<dbReference type="Pfam" id="PF02416">
    <property type="entry name" value="TatA_B_E"/>
    <property type="match status" value="1"/>
</dbReference>
<dbReference type="RefSeq" id="WP_132003524.1">
    <property type="nucleotide sequence ID" value="NZ_JBHUNN010000002.1"/>
</dbReference>
<proteinExistence type="inferred from homology"/>
<dbReference type="OrthoDB" id="7206969at2"/>
<comment type="caution">
    <text evidence="11">The sequence shown here is derived from an EMBL/GenBank/DDBJ whole genome shotgun (WGS) entry which is preliminary data.</text>
</comment>
<dbReference type="PANTHER" id="PTHR33162:SF1">
    <property type="entry name" value="SEC-INDEPENDENT PROTEIN TRANSLOCASE PROTEIN TATA, CHLOROPLASTIC"/>
    <property type="match status" value="1"/>
</dbReference>
<feature type="compositionally biased region" description="Low complexity" evidence="10">
    <location>
        <begin position="244"/>
        <end position="267"/>
    </location>
</feature>
<keyword evidence="4 9" id="KW-0812">Transmembrane</keyword>
<evidence type="ECO:0000256" key="2">
    <source>
        <dbReference type="ARBA" id="ARBA00022448"/>
    </source>
</evidence>
<keyword evidence="12" id="KW-1185">Reference proteome</keyword>
<sequence length="284" mass="29423">MFDIGWSELLLIGGVALVVIGPKDLPRALRTLGQTTAKMKRMAADFQRQFNEAMREADMEEFRQGVSDVVDTARDLKNNFNPIDRLRNEIRDAIDDSGAPKSQPVTDASTAGDYFTNLPEQPALEPAGQVIAAEATPAKAATQGEARATEAGTETSGAPVGKKRAARPGTPETMGEGVAEPASRKPARARRKSPASAAKTGALPVDTHPVLPPEAPAAPKRTRARKAAAADAAPKKPAPRRKAPAAAGDVSAADPAPDVGAPPATAPSDEAITPAHKPASDGTS</sequence>
<evidence type="ECO:0000256" key="9">
    <source>
        <dbReference type="HAMAP-Rule" id="MF_00237"/>
    </source>
</evidence>
<keyword evidence="6 9" id="KW-1133">Transmembrane helix</keyword>
<keyword evidence="8 9" id="KW-0472">Membrane</keyword>
<dbReference type="HAMAP" id="MF_00237">
    <property type="entry name" value="TatB"/>
    <property type="match status" value="1"/>
</dbReference>
<comment type="subcellular location">
    <subcellularLocation>
        <location evidence="9">Cell membrane</location>
        <topology evidence="9">Single-pass membrane protein</topology>
    </subcellularLocation>
    <subcellularLocation>
        <location evidence="1">Membrane</location>
        <topology evidence="1">Single-pass membrane protein</topology>
    </subcellularLocation>
</comment>
<feature type="region of interest" description="Disordered" evidence="10">
    <location>
        <begin position="94"/>
        <end position="120"/>
    </location>
</feature>
<dbReference type="PANTHER" id="PTHR33162">
    <property type="entry name" value="SEC-INDEPENDENT PROTEIN TRANSLOCASE PROTEIN TATA, CHLOROPLASTIC"/>
    <property type="match status" value="1"/>
</dbReference>
<reference evidence="11 12" key="1">
    <citation type="submission" date="2019-03" db="EMBL/GenBank/DDBJ databases">
        <title>Genomic Encyclopedia of Type Strains, Phase IV (KMG-IV): sequencing the most valuable type-strain genomes for metagenomic binning, comparative biology and taxonomic classification.</title>
        <authorList>
            <person name="Goeker M."/>
        </authorList>
    </citation>
    <scope>NUCLEOTIDE SEQUENCE [LARGE SCALE GENOMIC DNA]</scope>
    <source>
        <strain evidence="11 12">DSM 22958</strain>
    </source>
</reference>
<dbReference type="InterPro" id="IPR003369">
    <property type="entry name" value="TatA/B/E"/>
</dbReference>
<keyword evidence="7 9" id="KW-0811">Translocation</keyword>
<dbReference type="Proteomes" id="UP000294881">
    <property type="component" value="Unassembled WGS sequence"/>
</dbReference>
<dbReference type="GO" id="GO:0043953">
    <property type="term" value="P:protein transport by the Tat complex"/>
    <property type="evidence" value="ECO:0007669"/>
    <property type="project" value="UniProtKB-UniRule"/>
</dbReference>
<evidence type="ECO:0000256" key="6">
    <source>
        <dbReference type="ARBA" id="ARBA00022989"/>
    </source>
</evidence>
<dbReference type="NCBIfam" id="TIGR01410">
    <property type="entry name" value="tatB"/>
    <property type="match status" value="1"/>
</dbReference>
<evidence type="ECO:0000313" key="12">
    <source>
        <dbReference type="Proteomes" id="UP000294881"/>
    </source>
</evidence>
<evidence type="ECO:0000256" key="5">
    <source>
        <dbReference type="ARBA" id="ARBA00022927"/>
    </source>
</evidence>
<gene>
    <name evidence="9" type="primary">tatB</name>
    <name evidence="11" type="ORF">EV666_102243</name>
</gene>
<keyword evidence="3 9" id="KW-1003">Cell membrane</keyword>
<dbReference type="PRINTS" id="PR01506">
    <property type="entry name" value="TATBPROTEIN"/>
</dbReference>
<dbReference type="GO" id="GO:0008320">
    <property type="term" value="F:protein transmembrane transporter activity"/>
    <property type="evidence" value="ECO:0007669"/>
    <property type="project" value="UniProtKB-UniRule"/>
</dbReference>
<dbReference type="GO" id="GO:0033281">
    <property type="term" value="C:TAT protein transport complex"/>
    <property type="evidence" value="ECO:0007669"/>
    <property type="project" value="UniProtKB-UniRule"/>
</dbReference>
<protein>
    <recommendedName>
        <fullName evidence="9">Sec-independent protein translocase protein TatB</fullName>
    </recommendedName>
</protein>
<feature type="region of interest" description="Disordered" evidence="10">
    <location>
        <begin position="136"/>
        <end position="284"/>
    </location>
</feature>
<comment type="function">
    <text evidence="9">Part of the twin-arginine translocation (Tat) system that transports large folded proteins containing a characteristic twin-arginine motif in their signal peptide across membranes. Together with TatC, TatB is part of a receptor directly interacting with Tat signal peptides. TatB may form an oligomeric binding site that transiently accommodates folded Tat precursor proteins before their translocation.</text>
</comment>
<evidence type="ECO:0000256" key="3">
    <source>
        <dbReference type="ARBA" id="ARBA00022475"/>
    </source>
</evidence>